<feature type="domain" description="AAA+ ATPase" evidence="1">
    <location>
        <begin position="384"/>
        <end position="551"/>
    </location>
</feature>
<accession>A0ABY7NDR1</accession>
<dbReference type="InterPro" id="IPR027417">
    <property type="entry name" value="P-loop_NTPase"/>
</dbReference>
<evidence type="ECO:0000313" key="3">
    <source>
        <dbReference type="Proteomes" id="UP001212421"/>
    </source>
</evidence>
<keyword evidence="3" id="KW-1185">Reference proteome</keyword>
<dbReference type="PANTHER" id="PTHR37291">
    <property type="entry name" value="5-METHYLCYTOSINE-SPECIFIC RESTRICTION ENZYME B"/>
    <property type="match status" value="1"/>
</dbReference>
<dbReference type="SUPFAM" id="SSF52540">
    <property type="entry name" value="P-loop containing nucleoside triphosphate hydrolases"/>
    <property type="match status" value="1"/>
</dbReference>
<protein>
    <submittedName>
        <fullName evidence="2">AAA family ATPase</fullName>
    </submittedName>
</protein>
<gene>
    <name evidence="2" type="ORF">KIV56_17290</name>
</gene>
<evidence type="ECO:0000313" key="2">
    <source>
        <dbReference type="EMBL" id="WBM79897.1"/>
    </source>
</evidence>
<dbReference type="InterPro" id="IPR003593">
    <property type="entry name" value="AAA+_ATPase"/>
</dbReference>
<name>A0ABY7NDR1_9MICO</name>
<dbReference type="InterPro" id="IPR052934">
    <property type="entry name" value="Methyl-DNA_Rec/Restrict_Enz"/>
</dbReference>
<sequence length="678" mass="75383">MNIKSTTKIDRIERVLSWSPSALRLPEAMRDGLELGGVFSGGTGFNMLIWQQMLWLCRFVETWQSADETTRQTALSDPWAFGTLAATTPEDQPAIRASLCYMVWPAYFEAIVNLRDRKRIRDTFAFEIGGATGSTEEAVDRDLLAIRHRVDASAGGRVDWYDQPFRKEWSPKSARPTAGRRAWLVRSKQGGPALTKAWLDDGFISLPASNLTLDIDSATAEAVRESIESGYAHLTYAQRLTMTREYSDFVLRMDVDDVVAGLLDESLIVGTVIDSPELVEEGNSRLRRRVAWSSSRPARGDLPEPLPGLLDGQGVVVDFTSALPVLDQFLVDAVEPDPRDKEDPVIMPPAVATVPVLPSATDGLAESLYMPRSALQEILDLLQRRQQAIFYGPPGTGKTFLAQALGRHMVGTDTSRVRIVQFHPSYAYEDFFEGLRPEATAGGVTFGLRPGPLRLIADEAALAENAAYPYVLVIDEMNRGNLAKVFGELYYLLEYRNEGIRLQYSGNEEEFRLPKNLFIIGTMNTVDRSISLVDAAIRRRFPFVELHPSVEPVRSVMESYLRANHKDVLRARLLDALNARIDERDLQIGPSYLMKSDAATRAGLEMIWKYDILPLLEDHYYGQRSPETIREHFGLDALLSEIAADGGGIGPVDISGSWDVVADETDLVVREAPESAGV</sequence>
<dbReference type="PANTHER" id="PTHR37291:SF1">
    <property type="entry name" value="TYPE IV METHYL-DIRECTED RESTRICTION ENZYME ECOKMCRB SUBUNIT"/>
    <property type="match status" value="1"/>
</dbReference>
<dbReference type="Gene3D" id="3.40.50.300">
    <property type="entry name" value="P-loop containing nucleotide triphosphate hydrolases"/>
    <property type="match status" value="1"/>
</dbReference>
<dbReference type="RefSeq" id="WP_281534509.1">
    <property type="nucleotide sequence ID" value="NZ_CP075584.1"/>
</dbReference>
<dbReference type="InterPro" id="IPR011704">
    <property type="entry name" value="ATPase_dyneun-rel_AAA"/>
</dbReference>
<dbReference type="SMART" id="SM00382">
    <property type="entry name" value="AAA"/>
    <property type="match status" value="1"/>
</dbReference>
<organism evidence="2 3">
    <name type="scientific">Cryobacterium breve</name>
    <dbReference type="NCBI Taxonomy" id="1259258"/>
    <lineage>
        <taxon>Bacteria</taxon>
        <taxon>Bacillati</taxon>
        <taxon>Actinomycetota</taxon>
        <taxon>Actinomycetes</taxon>
        <taxon>Micrococcales</taxon>
        <taxon>Microbacteriaceae</taxon>
        <taxon>Cryobacterium</taxon>
    </lineage>
</organism>
<dbReference type="CDD" id="cd00009">
    <property type="entry name" value="AAA"/>
    <property type="match status" value="1"/>
</dbReference>
<dbReference type="EMBL" id="CP075584">
    <property type="protein sequence ID" value="WBM79897.1"/>
    <property type="molecule type" value="Genomic_DNA"/>
</dbReference>
<proteinExistence type="predicted"/>
<evidence type="ECO:0000259" key="1">
    <source>
        <dbReference type="SMART" id="SM00382"/>
    </source>
</evidence>
<dbReference type="Pfam" id="PF07728">
    <property type="entry name" value="AAA_5"/>
    <property type="match status" value="1"/>
</dbReference>
<dbReference type="Proteomes" id="UP001212421">
    <property type="component" value="Chromosome"/>
</dbReference>
<reference evidence="2 3" key="1">
    <citation type="submission" date="2021-05" db="EMBL/GenBank/DDBJ databases">
        <authorList>
            <person name="Kumar R."/>
            <person name="Kumar A."/>
            <person name="Mukhia S."/>
        </authorList>
    </citation>
    <scope>NUCLEOTIDE SEQUENCE [LARGE SCALE GENOMIC DNA]</scope>
    <source>
        <strain evidence="2 3">ERMR7:08</strain>
    </source>
</reference>